<evidence type="ECO:0000256" key="1">
    <source>
        <dbReference type="ARBA" id="ARBA00001770"/>
    </source>
</evidence>
<dbReference type="InterPro" id="IPR036440">
    <property type="entry name" value="Peptidase_C15-like_sf"/>
</dbReference>
<evidence type="ECO:0000256" key="3">
    <source>
        <dbReference type="ARBA" id="ARBA00004496"/>
    </source>
</evidence>
<evidence type="ECO:0000256" key="8">
    <source>
        <dbReference type="ARBA" id="ARBA00022807"/>
    </source>
</evidence>
<dbReference type="RefSeq" id="WP_087929094.1">
    <property type="nucleotide sequence ID" value="NZ_CP021744.1"/>
</dbReference>
<dbReference type="PROSITE" id="PS01334">
    <property type="entry name" value="PYRASE_CYS"/>
    <property type="match status" value="1"/>
</dbReference>
<dbReference type="HAMAP" id="MF_00417">
    <property type="entry name" value="Pyrrolid_peptidase"/>
    <property type="match status" value="1"/>
</dbReference>
<evidence type="ECO:0000256" key="4">
    <source>
        <dbReference type="ARBA" id="ARBA00006641"/>
    </source>
</evidence>
<dbReference type="Gene3D" id="3.40.630.20">
    <property type="entry name" value="Peptidase C15, pyroglutamyl peptidase I-like"/>
    <property type="match status" value="1"/>
</dbReference>
<keyword evidence="8 9" id="KW-0788">Thiol protease</keyword>
<dbReference type="PRINTS" id="PR00706">
    <property type="entry name" value="PYROGLUPTASE"/>
</dbReference>
<organism evidence="12 13">
    <name type="scientific">Streptomyces albireticuli</name>
    <dbReference type="NCBI Taxonomy" id="1940"/>
    <lineage>
        <taxon>Bacteria</taxon>
        <taxon>Bacillati</taxon>
        <taxon>Actinomycetota</taxon>
        <taxon>Actinomycetes</taxon>
        <taxon>Kitasatosporales</taxon>
        <taxon>Streptomycetaceae</taxon>
        <taxon>Streptomyces</taxon>
    </lineage>
</organism>
<protein>
    <recommendedName>
        <fullName evidence="9">Pyrrolidone-carboxylate peptidase</fullName>
        <ecNumber evidence="9">3.4.19.3</ecNumber>
    </recommendedName>
    <alternativeName>
        <fullName evidence="9">5-oxoprolyl-peptidase</fullName>
    </alternativeName>
    <alternativeName>
        <fullName evidence="9">Pyroglutamyl-peptidase I</fullName>
        <shortName evidence="9">PGP-I</shortName>
        <shortName evidence="9">Pyrase</shortName>
    </alternativeName>
</protein>
<dbReference type="NCBIfam" id="TIGR00504">
    <property type="entry name" value="pyro_pdase"/>
    <property type="match status" value="1"/>
</dbReference>
<gene>
    <name evidence="9" type="primary">pcp</name>
    <name evidence="12" type="ORF">SMD11_5684</name>
</gene>
<evidence type="ECO:0000313" key="13">
    <source>
        <dbReference type="Proteomes" id="UP000195755"/>
    </source>
</evidence>
<evidence type="ECO:0000256" key="7">
    <source>
        <dbReference type="ARBA" id="ARBA00022801"/>
    </source>
</evidence>
<dbReference type="InterPro" id="IPR029762">
    <property type="entry name" value="PGP-I_bact-type"/>
</dbReference>
<feature type="active site" evidence="9 10">
    <location>
        <position position="80"/>
    </location>
</feature>
<keyword evidence="7 9" id="KW-0378">Hydrolase</keyword>
<dbReference type="GO" id="GO:0006508">
    <property type="term" value="P:proteolysis"/>
    <property type="evidence" value="ECO:0007669"/>
    <property type="project" value="UniProtKB-KW"/>
</dbReference>
<evidence type="ECO:0000313" key="12">
    <source>
        <dbReference type="EMBL" id="ARZ71263.1"/>
    </source>
</evidence>
<dbReference type="CDD" id="cd00501">
    <property type="entry name" value="Peptidase_C15"/>
    <property type="match status" value="1"/>
</dbReference>
<keyword evidence="6 9" id="KW-0645">Protease</keyword>
<dbReference type="Pfam" id="PF01470">
    <property type="entry name" value="Peptidase_C15"/>
    <property type="match status" value="1"/>
</dbReference>
<comment type="function">
    <text evidence="2 9">Removes 5-oxoproline from various penultimate amino acid residues except L-proline.</text>
</comment>
<dbReference type="PIRSF" id="PIRSF015592">
    <property type="entry name" value="Prld-crbxl_pptds"/>
    <property type="match status" value="1"/>
</dbReference>
<evidence type="ECO:0000256" key="9">
    <source>
        <dbReference type="HAMAP-Rule" id="MF_00417"/>
    </source>
</evidence>
<comment type="catalytic activity">
    <reaction evidence="1 9 10">
        <text>Release of an N-terminal pyroglutamyl group from a polypeptide, the second amino acid generally not being Pro.</text>
        <dbReference type="EC" id="3.4.19.3"/>
    </reaction>
</comment>
<dbReference type="EMBL" id="CP021744">
    <property type="protein sequence ID" value="ARZ71263.1"/>
    <property type="molecule type" value="Genomic_DNA"/>
</dbReference>
<comment type="subcellular location">
    <subcellularLocation>
        <location evidence="3 9">Cytoplasm</location>
    </subcellularLocation>
</comment>
<accession>A0A1Z2LAE5</accession>
<dbReference type="PANTHER" id="PTHR23402:SF1">
    <property type="entry name" value="PYROGLUTAMYL-PEPTIDASE I"/>
    <property type="match status" value="1"/>
</dbReference>
<dbReference type="InterPro" id="IPR000816">
    <property type="entry name" value="Peptidase_C15"/>
</dbReference>
<evidence type="ECO:0000256" key="11">
    <source>
        <dbReference type="PROSITE-ProRule" id="PRU10077"/>
    </source>
</evidence>
<dbReference type="Proteomes" id="UP000195755">
    <property type="component" value="Chromosome"/>
</dbReference>
<dbReference type="KEGG" id="salj:SMD11_5684"/>
<sequence>MTRVLLTGFEPFGGESVNPSWQAVREVVARPPAGIEVVGVQLPCVFGGALDALRAAVADADPDVVLCVGQAGGRPDLTVERVAVNIDDAVIPDNAGARPVDEPVVPGGPAAYFATLPVKACVAAVREAGLPASVSQTAGTFVCNHVFYGLMHLAATERPGLRGGFVHVPYAPGQVAGRALPSLPVATVAEGLRVIAVTAAGRTDDLRVTGGATH</sequence>
<dbReference type="FunFam" id="3.40.630.20:FF:000001">
    <property type="entry name" value="Pyrrolidone-carboxylate peptidase"/>
    <property type="match status" value="1"/>
</dbReference>
<dbReference type="SUPFAM" id="SSF53182">
    <property type="entry name" value="Pyrrolidone carboxyl peptidase (pyroglutamate aminopeptidase)"/>
    <property type="match status" value="1"/>
</dbReference>
<comment type="similarity">
    <text evidence="4 9">Belongs to the peptidase C15 family.</text>
</comment>
<proteinExistence type="inferred from homology"/>
<dbReference type="PANTHER" id="PTHR23402">
    <property type="entry name" value="PROTEASE FAMILY C15 PYROGLUTAMYL-PEPTIDASE I-RELATED"/>
    <property type="match status" value="1"/>
</dbReference>
<dbReference type="OrthoDB" id="9779738at2"/>
<dbReference type="InterPro" id="IPR033693">
    <property type="entry name" value="PGPEP1_Glu_AS"/>
</dbReference>
<dbReference type="NCBIfam" id="NF009676">
    <property type="entry name" value="PRK13197.1"/>
    <property type="match status" value="1"/>
</dbReference>
<dbReference type="InterPro" id="IPR033694">
    <property type="entry name" value="PGPEP1_Cys_AS"/>
</dbReference>
<evidence type="ECO:0000256" key="2">
    <source>
        <dbReference type="ARBA" id="ARBA00002280"/>
    </source>
</evidence>
<dbReference type="PROSITE" id="PS01333">
    <property type="entry name" value="PYRASE_GLU"/>
    <property type="match status" value="1"/>
</dbReference>
<dbReference type="GO" id="GO:0005829">
    <property type="term" value="C:cytosol"/>
    <property type="evidence" value="ECO:0007669"/>
    <property type="project" value="InterPro"/>
</dbReference>
<evidence type="ECO:0000256" key="6">
    <source>
        <dbReference type="ARBA" id="ARBA00022670"/>
    </source>
</evidence>
<dbReference type="GO" id="GO:0016920">
    <property type="term" value="F:pyroglutamyl-peptidase activity"/>
    <property type="evidence" value="ECO:0007669"/>
    <property type="project" value="UniProtKB-UniRule"/>
</dbReference>
<name>A0A1Z2LAE5_9ACTN</name>
<keyword evidence="5 9" id="KW-0963">Cytoplasm</keyword>
<dbReference type="EC" id="3.4.19.3" evidence="9"/>
<evidence type="ECO:0000256" key="5">
    <source>
        <dbReference type="ARBA" id="ARBA00022490"/>
    </source>
</evidence>
<evidence type="ECO:0000256" key="10">
    <source>
        <dbReference type="PROSITE-ProRule" id="PRU10076"/>
    </source>
</evidence>
<feature type="active site" evidence="9 11">
    <location>
        <position position="143"/>
    </location>
</feature>
<dbReference type="InterPro" id="IPR016125">
    <property type="entry name" value="Peptidase_C15-like"/>
</dbReference>
<reference evidence="12 13" key="1">
    <citation type="submission" date="2017-06" db="EMBL/GenBank/DDBJ databases">
        <title>Streptomyces albireticuli Genome sequencing and assembly.</title>
        <authorList>
            <person name="Wang Y."/>
            <person name="Du B."/>
            <person name="Ding Y."/>
            <person name="Liu H."/>
            <person name="Hou Q."/>
            <person name="Liu K."/>
            <person name="Yao L."/>
            <person name="Wang C."/>
        </authorList>
    </citation>
    <scope>NUCLEOTIDE SEQUENCE [LARGE SCALE GENOMIC DNA]</scope>
    <source>
        <strain evidence="12 13">MDJK11</strain>
    </source>
</reference>
<comment type="subunit">
    <text evidence="9">Homotetramer.</text>
</comment>
<dbReference type="AlphaFoldDB" id="A0A1Z2LAE5"/>
<feature type="active site" evidence="9">
    <location>
        <position position="167"/>
    </location>
</feature>